<keyword evidence="4" id="KW-1185">Reference proteome</keyword>
<comment type="caution">
    <text evidence="3">The sequence shown here is derived from an EMBL/GenBank/DDBJ whole genome shotgun (WGS) entry which is preliminary data.</text>
</comment>
<evidence type="ECO:0000259" key="2">
    <source>
        <dbReference type="PROSITE" id="PS51462"/>
    </source>
</evidence>
<dbReference type="CDD" id="cd24161">
    <property type="entry name" value="NUDIX_ADPRase_Ndx2"/>
    <property type="match status" value="1"/>
</dbReference>
<name>A0ABS4ZMK0_9MYCO</name>
<dbReference type="InterPro" id="IPR000086">
    <property type="entry name" value="NUDIX_hydrolase_dom"/>
</dbReference>
<dbReference type="InterPro" id="IPR015797">
    <property type="entry name" value="NUDIX_hydrolase-like_dom_sf"/>
</dbReference>
<dbReference type="SUPFAM" id="SSF55811">
    <property type="entry name" value="Nudix"/>
    <property type="match status" value="1"/>
</dbReference>
<feature type="domain" description="Nudix hydrolase" evidence="2">
    <location>
        <begin position="196"/>
        <end position="328"/>
    </location>
</feature>
<gene>
    <name evidence="3" type="ORF">JOF57_000608</name>
</gene>
<dbReference type="PANTHER" id="PTHR34796">
    <property type="entry name" value="EXPRESSED PROTEIN"/>
    <property type="match status" value="1"/>
</dbReference>
<reference evidence="3 4" key="1">
    <citation type="submission" date="2021-03" db="EMBL/GenBank/DDBJ databases">
        <title>Sequencing the genomes of 1000 actinobacteria strains.</title>
        <authorList>
            <person name="Klenk H.-P."/>
        </authorList>
    </citation>
    <scope>NUCLEOTIDE SEQUENCE [LARGE SCALE GENOMIC DNA]</scope>
    <source>
        <strain evidence="3 4">DSM 46713</strain>
    </source>
</reference>
<accession>A0ABS4ZMK0</accession>
<proteinExistence type="predicted"/>
<sequence length="341" mass="38161">MGTAARDRDDSGRPRSTRPRDPLGRPLPYGSEGVARIPDDLHLPPEETLVYAQDLLDRGQAFSAHEVLEAAWKNGPEHERALWQGLAQLAVGLTHVQRGNRPGAAALLRRASGRLALVDQPAPYGVDAVRLADVAATLADDIENAEDIAPTRLHTRLTAAIRQTATREVYRNNWLTLREDEIVRPDGSTGIYAVVDKSTYALVIPYDPDQDRFHLVEQFRYPLGLRRWEFPQGTAPEPVDLDPIALAHRELREETGLRAERMERLGQLDVAAGMSSQRGWVFLATGLTEGEHEREHEEQDMHSAWFSRAEVERLIRDGEITDAQSLAALTFLLLRESGIQR</sequence>
<evidence type="ECO:0000256" key="1">
    <source>
        <dbReference type="SAM" id="MobiDB-lite"/>
    </source>
</evidence>
<organism evidence="3 4">
    <name type="scientific">Mycolicibacterium lutetiense</name>
    <dbReference type="NCBI Taxonomy" id="1641992"/>
    <lineage>
        <taxon>Bacteria</taxon>
        <taxon>Bacillati</taxon>
        <taxon>Actinomycetota</taxon>
        <taxon>Actinomycetes</taxon>
        <taxon>Mycobacteriales</taxon>
        <taxon>Mycobacteriaceae</taxon>
        <taxon>Mycolicibacterium</taxon>
    </lineage>
</organism>
<dbReference type="InterPro" id="IPR023203">
    <property type="entry name" value="TTHA0068_sf"/>
</dbReference>
<dbReference type="Pfam" id="PF03745">
    <property type="entry name" value="DUF309"/>
    <property type="match status" value="1"/>
</dbReference>
<dbReference type="Pfam" id="PF00293">
    <property type="entry name" value="NUDIX"/>
    <property type="match status" value="1"/>
</dbReference>
<feature type="compositionally biased region" description="Basic and acidic residues" evidence="1">
    <location>
        <begin position="1"/>
        <end position="23"/>
    </location>
</feature>
<feature type="region of interest" description="Disordered" evidence="1">
    <location>
        <begin position="1"/>
        <end position="33"/>
    </location>
</feature>
<protein>
    <submittedName>
        <fullName evidence="3">8-oxo-dGTP pyrophosphatase MutT (NUDIX family)</fullName>
    </submittedName>
</protein>
<evidence type="ECO:0000313" key="3">
    <source>
        <dbReference type="EMBL" id="MBP2450723.1"/>
    </source>
</evidence>
<dbReference type="InterPro" id="IPR005500">
    <property type="entry name" value="DUF309"/>
</dbReference>
<dbReference type="EMBL" id="JAGIOP010000001">
    <property type="protein sequence ID" value="MBP2450723.1"/>
    <property type="molecule type" value="Genomic_DNA"/>
</dbReference>
<evidence type="ECO:0000313" key="4">
    <source>
        <dbReference type="Proteomes" id="UP000694460"/>
    </source>
</evidence>
<dbReference type="SUPFAM" id="SSF140663">
    <property type="entry name" value="TTHA0068-like"/>
    <property type="match status" value="1"/>
</dbReference>
<dbReference type="Proteomes" id="UP000694460">
    <property type="component" value="Unassembled WGS sequence"/>
</dbReference>
<dbReference type="Gene3D" id="1.10.3450.10">
    <property type="entry name" value="TTHA0068-like"/>
    <property type="match status" value="1"/>
</dbReference>
<dbReference type="Gene3D" id="3.90.79.10">
    <property type="entry name" value="Nucleoside Triphosphate Pyrophosphohydrolase"/>
    <property type="match status" value="1"/>
</dbReference>
<dbReference type="PANTHER" id="PTHR34796:SF1">
    <property type="entry name" value="EXPRESSED PROTEIN"/>
    <property type="match status" value="1"/>
</dbReference>
<dbReference type="PROSITE" id="PS51462">
    <property type="entry name" value="NUDIX"/>
    <property type="match status" value="1"/>
</dbReference>